<gene>
    <name evidence="2" type="ORF">HD556DRAFT_1438038</name>
</gene>
<evidence type="ECO:0000313" key="3">
    <source>
        <dbReference type="Proteomes" id="UP000719766"/>
    </source>
</evidence>
<organism evidence="2 3">
    <name type="scientific">Suillus plorans</name>
    <dbReference type="NCBI Taxonomy" id="116603"/>
    <lineage>
        <taxon>Eukaryota</taxon>
        <taxon>Fungi</taxon>
        <taxon>Dikarya</taxon>
        <taxon>Basidiomycota</taxon>
        <taxon>Agaricomycotina</taxon>
        <taxon>Agaricomycetes</taxon>
        <taxon>Agaricomycetidae</taxon>
        <taxon>Boletales</taxon>
        <taxon>Suillineae</taxon>
        <taxon>Suillaceae</taxon>
        <taxon>Suillus</taxon>
    </lineage>
</organism>
<dbReference type="InterPro" id="IPR011009">
    <property type="entry name" value="Kinase-like_dom_sf"/>
</dbReference>
<sequence length="563" mass="64162">MQMMKCASCDAVLERTDMPHHIREHHLLPNRHAPRVSRPTVSFGEWQARASTRPAPVITRPQRDIFQSEIQDIVHAFVALPDQLRQACSEGVGNLHVLGALYAYTFTHLQLCAPEKQSLMVELEDLKVRLIGEGDACLPNLKTMKDGFVHILQRSQVGTHICNTGLINDTKLHDLDINNIGALIVEHTTSEERELRDNWHTLYADDNAQFMVDILQNLLAARFEILERYRRYLVNAVIKLSRKSGRFPQSLQLRCIQDIEPTDFRGGFGLIYQGKLNGRLVAVKKVLEGNRSREQFDKSFSNEAVIWYHVRHANCLPFYGVYVFDYDAEKTWCLVSPWMKDGHVNHYLKEHRDADRYPLILDVARGLEYLHSMDPAVTHGDLKGVNILITSSGRACIADFGIVKARDPNNQMTTTSSDVIGTSHFMAPELLAAKSAADLQKFDTRRCDMYALACVCYEMFTGRCPFQNQPIRLLVLAKKRPERPRDTHQVLDDVMWSLIETLWKHKPEDRLTAEQVCKHILIRMDAEGKNTVRPSTEVEWDVSFLADAAVTIVAEDPFALAHA</sequence>
<dbReference type="InterPro" id="IPR008271">
    <property type="entry name" value="Ser/Thr_kinase_AS"/>
</dbReference>
<dbReference type="PANTHER" id="PTHR44329">
    <property type="entry name" value="SERINE/THREONINE-PROTEIN KINASE TNNI3K-RELATED"/>
    <property type="match status" value="1"/>
</dbReference>
<dbReference type="InterPro" id="IPR000719">
    <property type="entry name" value="Prot_kinase_dom"/>
</dbReference>
<dbReference type="SUPFAM" id="SSF56112">
    <property type="entry name" value="Protein kinase-like (PK-like)"/>
    <property type="match status" value="1"/>
</dbReference>
<evidence type="ECO:0000313" key="2">
    <source>
        <dbReference type="EMBL" id="KAG1802001.1"/>
    </source>
</evidence>
<dbReference type="EMBL" id="JABBWE010000006">
    <property type="protein sequence ID" value="KAG1802001.1"/>
    <property type="molecule type" value="Genomic_DNA"/>
</dbReference>
<dbReference type="InterPro" id="IPR051681">
    <property type="entry name" value="Ser/Thr_Kinases-Pseudokinases"/>
</dbReference>
<comment type="caution">
    <text evidence="2">The sequence shown here is derived from an EMBL/GenBank/DDBJ whole genome shotgun (WGS) entry which is preliminary data.</text>
</comment>
<dbReference type="PROSITE" id="PS00108">
    <property type="entry name" value="PROTEIN_KINASE_ST"/>
    <property type="match status" value="1"/>
</dbReference>
<dbReference type="OrthoDB" id="122279at2759"/>
<dbReference type="Pfam" id="PF00069">
    <property type="entry name" value="Pkinase"/>
    <property type="match status" value="1"/>
</dbReference>
<dbReference type="Gene3D" id="1.10.510.10">
    <property type="entry name" value="Transferase(Phosphotransferase) domain 1"/>
    <property type="match status" value="1"/>
</dbReference>
<name>A0A9P7DSI8_9AGAM</name>
<dbReference type="SMART" id="SM00220">
    <property type="entry name" value="S_TKc"/>
    <property type="match status" value="1"/>
</dbReference>
<dbReference type="AlphaFoldDB" id="A0A9P7DSI8"/>
<dbReference type="Proteomes" id="UP000719766">
    <property type="component" value="Unassembled WGS sequence"/>
</dbReference>
<reference evidence="2" key="1">
    <citation type="journal article" date="2020" name="New Phytol.">
        <title>Comparative genomics reveals dynamic genome evolution in host specialist ectomycorrhizal fungi.</title>
        <authorList>
            <person name="Lofgren L.A."/>
            <person name="Nguyen N.H."/>
            <person name="Vilgalys R."/>
            <person name="Ruytinx J."/>
            <person name="Liao H.L."/>
            <person name="Branco S."/>
            <person name="Kuo A."/>
            <person name="LaButti K."/>
            <person name="Lipzen A."/>
            <person name="Andreopoulos W."/>
            <person name="Pangilinan J."/>
            <person name="Riley R."/>
            <person name="Hundley H."/>
            <person name="Na H."/>
            <person name="Barry K."/>
            <person name="Grigoriev I.V."/>
            <person name="Stajich J.E."/>
            <person name="Kennedy P.G."/>
        </authorList>
    </citation>
    <scope>NUCLEOTIDE SEQUENCE</scope>
    <source>
        <strain evidence="2">S12</strain>
    </source>
</reference>
<proteinExistence type="predicted"/>
<accession>A0A9P7DSI8</accession>
<dbReference type="PANTHER" id="PTHR44329:SF214">
    <property type="entry name" value="PROTEIN KINASE DOMAIN-CONTAINING PROTEIN"/>
    <property type="match status" value="1"/>
</dbReference>
<evidence type="ECO:0000259" key="1">
    <source>
        <dbReference type="PROSITE" id="PS50011"/>
    </source>
</evidence>
<dbReference type="PROSITE" id="PS50011">
    <property type="entry name" value="PROTEIN_KINASE_DOM"/>
    <property type="match status" value="1"/>
</dbReference>
<dbReference type="RefSeq" id="XP_041165193.1">
    <property type="nucleotide sequence ID" value="XM_041305791.1"/>
</dbReference>
<keyword evidence="2" id="KW-0808">Transferase</keyword>
<protein>
    <submittedName>
        <fullName evidence="2">Kinase-like domain-containing protein</fullName>
    </submittedName>
</protein>
<dbReference type="GO" id="GO:0005524">
    <property type="term" value="F:ATP binding"/>
    <property type="evidence" value="ECO:0007669"/>
    <property type="project" value="InterPro"/>
</dbReference>
<feature type="domain" description="Protein kinase" evidence="1">
    <location>
        <begin position="257"/>
        <end position="522"/>
    </location>
</feature>
<keyword evidence="3" id="KW-1185">Reference proteome</keyword>
<dbReference type="GeneID" id="64599555"/>
<keyword evidence="2" id="KW-0418">Kinase</keyword>
<dbReference type="GO" id="GO:0004674">
    <property type="term" value="F:protein serine/threonine kinase activity"/>
    <property type="evidence" value="ECO:0007669"/>
    <property type="project" value="TreeGrafter"/>
</dbReference>